<evidence type="ECO:0000256" key="4">
    <source>
        <dbReference type="ARBA" id="ARBA00022833"/>
    </source>
</evidence>
<dbReference type="InterPro" id="IPR001818">
    <property type="entry name" value="Pept_M10_metallopeptidase"/>
</dbReference>
<protein>
    <recommendedName>
        <fullName evidence="5">Peptidase M10 metallopeptidase domain-containing protein</fullName>
    </recommendedName>
</protein>
<dbReference type="GO" id="GO:0031012">
    <property type="term" value="C:extracellular matrix"/>
    <property type="evidence" value="ECO:0007669"/>
    <property type="project" value="InterPro"/>
</dbReference>
<evidence type="ECO:0000256" key="3">
    <source>
        <dbReference type="ARBA" id="ARBA00022801"/>
    </source>
</evidence>
<accession>A0A1E8B558</accession>
<dbReference type="Pfam" id="PF00413">
    <property type="entry name" value="Peptidase_M10"/>
    <property type="match status" value="1"/>
</dbReference>
<keyword evidence="1" id="KW-0645">Protease</keyword>
<feature type="domain" description="Peptidase M10 metallopeptidase" evidence="5">
    <location>
        <begin position="62"/>
        <end position="198"/>
    </location>
</feature>
<sequence length="199" mass="22785">MRGSRKRFLVLSSLILILGFLSFNIQNKVYAADAYNSYRMIGGVGNKLYYIGNANTYQRNSSVNAMTKWNNSNGGLTWTPIWFSQTTNRPDSDIDIMFSNFGNTGWYGSTEWYRSSTKLNSWSGTPTGNWSWSKINMNDYYYADMQNYDTNTERVVSHEIGHAMGLAHNDISTSVMRIKWPQVLAPSKADLDEITRMYP</sequence>
<gene>
    <name evidence="6" type="ORF">BWGOE8_33310</name>
</gene>
<name>A0A1E8B558_BACMY</name>
<keyword evidence="3" id="KW-0378">Hydrolase</keyword>
<proteinExistence type="predicted"/>
<dbReference type="InterPro" id="IPR024079">
    <property type="entry name" value="MetalloPept_cat_dom_sf"/>
</dbReference>
<dbReference type="SUPFAM" id="SSF55486">
    <property type="entry name" value="Metalloproteases ('zincins'), catalytic domain"/>
    <property type="match status" value="1"/>
</dbReference>
<dbReference type="EMBL" id="LXLT01000047">
    <property type="protein sequence ID" value="OFD76522.1"/>
    <property type="molecule type" value="Genomic_DNA"/>
</dbReference>
<dbReference type="Gene3D" id="3.40.390.10">
    <property type="entry name" value="Collagenase (Catalytic Domain)"/>
    <property type="match status" value="1"/>
</dbReference>
<dbReference type="GO" id="GO:0006508">
    <property type="term" value="P:proteolysis"/>
    <property type="evidence" value="ECO:0007669"/>
    <property type="project" value="UniProtKB-KW"/>
</dbReference>
<dbReference type="GO" id="GO:0008270">
    <property type="term" value="F:zinc ion binding"/>
    <property type="evidence" value="ECO:0007669"/>
    <property type="project" value="InterPro"/>
</dbReference>
<dbReference type="Proteomes" id="UP000175706">
    <property type="component" value="Unassembled WGS sequence"/>
</dbReference>
<evidence type="ECO:0000256" key="1">
    <source>
        <dbReference type="ARBA" id="ARBA00022670"/>
    </source>
</evidence>
<dbReference type="AlphaFoldDB" id="A0A1E8B558"/>
<organism evidence="6 7">
    <name type="scientific">Bacillus mycoides</name>
    <dbReference type="NCBI Taxonomy" id="1405"/>
    <lineage>
        <taxon>Bacteria</taxon>
        <taxon>Bacillati</taxon>
        <taxon>Bacillota</taxon>
        <taxon>Bacilli</taxon>
        <taxon>Bacillales</taxon>
        <taxon>Bacillaceae</taxon>
        <taxon>Bacillus</taxon>
        <taxon>Bacillus cereus group</taxon>
    </lineage>
</organism>
<evidence type="ECO:0000259" key="5">
    <source>
        <dbReference type="Pfam" id="PF00413"/>
    </source>
</evidence>
<dbReference type="GO" id="GO:0004222">
    <property type="term" value="F:metalloendopeptidase activity"/>
    <property type="evidence" value="ECO:0007669"/>
    <property type="project" value="InterPro"/>
</dbReference>
<keyword evidence="2" id="KW-0479">Metal-binding</keyword>
<comment type="caution">
    <text evidence="6">The sequence shown here is derived from an EMBL/GenBank/DDBJ whole genome shotgun (WGS) entry which is preliminary data.</text>
</comment>
<evidence type="ECO:0000256" key="2">
    <source>
        <dbReference type="ARBA" id="ARBA00022723"/>
    </source>
</evidence>
<evidence type="ECO:0000313" key="6">
    <source>
        <dbReference type="EMBL" id="OFD76522.1"/>
    </source>
</evidence>
<evidence type="ECO:0000313" key="7">
    <source>
        <dbReference type="Proteomes" id="UP000175706"/>
    </source>
</evidence>
<dbReference type="PATRIC" id="fig|86662.25.peg.3412"/>
<reference evidence="6 7" key="1">
    <citation type="submission" date="2016-05" db="EMBL/GenBank/DDBJ databases">
        <title>Bacillus thuringiensis and Bacillus weihenstephanensis as novel biocontrol agents of wilt causing Verticillium species.</title>
        <authorList>
            <person name="Hollensteiner J."/>
            <person name="Wemheuer F."/>
            <person name="Harting R."/>
            <person name="Kolarzyk A."/>
            <person name="Diaz-Valerio S."/>
            <person name="Poehlein A."/>
            <person name="Brzuszkiewicz E."/>
            <person name="Nesemann K."/>
            <person name="Braus-Stromeyer S."/>
            <person name="Braus G."/>
            <person name="Daniel R."/>
            <person name="Liesegang H."/>
        </authorList>
    </citation>
    <scope>NUCLEOTIDE SEQUENCE [LARGE SCALE GENOMIC DNA]</scope>
    <source>
        <strain evidence="6 7">GOE8</strain>
    </source>
</reference>
<dbReference type="RefSeq" id="WP_070144094.1">
    <property type="nucleotide sequence ID" value="NZ_LXLT01000047.1"/>
</dbReference>
<keyword evidence="4" id="KW-0862">Zinc</keyword>